<protein>
    <submittedName>
        <fullName evidence="5">Bacteriocin</fullName>
    </submittedName>
</protein>
<dbReference type="InterPro" id="IPR031803">
    <property type="entry name" value="BAT_GAF/HTH-assoc"/>
</dbReference>
<dbReference type="Pfam" id="PF04967">
    <property type="entry name" value="HTH_10"/>
    <property type="match status" value="1"/>
</dbReference>
<evidence type="ECO:0000256" key="2">
    <source>
        <dbReference type="ARBA" id="ARBA00023163"/>
    </source>
</evidence>
<evidence type="ECO:0000313" key="5">
    <source>
        <dbReference type="EMBL" id="GGN94205.1"/>
    </source>
</evidence>
<dbReference type="Gene3D" id="1.10.10.10">
    <property type="entry name" value="Winged helix-like DNA-binding domain superfamily/Winged helix DNA-binding domain"/>
    <property type="match status" value="1"/>
</dbReference>
<dbReference type="EMBL" id="BMOU01000003">
    <property type="protein sequence ID" value="GGN94205.1"/>
    <property type="molecule type" value="Genomic_DNA"/>
</dbReference>
<evidence type="ECO:0000256" key="1">
    <source>
        <dbReference type="ARBA" id="ARBA00023015"/>
    </source>
</evidence>
<evidence type="ECO:0000313" key="6">
    <source>
        <dbReference type="Proteomes" id="UP000605784"/>
    </source>
</evidence>
<dbReference type="AlphaFoldDB" id="A0A830GK43"/>
<reference evidence="5" key="2">
    <citation type="submission" date="2020-09" db="EMBL/GenBank/DDBJ databases">
        <authorList>
            <person name="Sun Q."/>
            <person name="Ohkuma M."/>
        </authorList>
    </citation>
    <scope>NUCLEOTIDE SEQUENCE</scope>
    <source>
        <strain evidence="5">JCM 17820</strain>
    </source>
</reference>
<dbReference type="SUPFAM" id="SSF46785">
    <property type="entry name" value="Winged helix' DNA-binding domain"/>
    <property type="match status" value="1"/>
</dbReference>
<evidence type="ECO:0000259" key="4">
    <source>
        <dbReference type="PROSITE" id="PS50943"/>
    </source>
</evidence>
<keyword evidence="6" id="KW-1185">Reference proteome</keyword>
<dbReference type="InterPro" id="IPR007050">
    <property type="entry name" value="HTH_bacterioopsin"/>
</dbReference>
<dbReference type="Pfam" id="PF15915">
    <property type="entry name" value="BAT"/>
    <property type="match status" value="1"/>
</dbReference>
<dbReference type="PROSITE" id="PS50943">
    <property type="entry name" value="HTH_CROC1"/>
    <property type="match status" value="1"/>
</dbReference>
<sequence length="262" mass="28804">MEDRAANFPENGTTRGKLGETAAVGPSSNPRQPRGRNDADDHDAPLQTICGDFTLSHPDIALTDVTAEASGVTVRPERVVADGSDTLFVFSVHGDEFDTFEQTLATAASVSDFVLLSSDRDGRCYRVTLTEETLTIASTLTRLGARAIDVVGSVGEWDVRAQFRSRETFLQFRSYCADHDITFRLHRLCWDDGGSDWRLNGLTPEQWDALCRAQEAGYFDVPRGISQSELADRLGISPSAVSQRLRRATSQLIEAQLETDDS</sequence>
<feature type="compositionally biased region" description="Basic and acidic residues" evidence="3">
    <location>
        <begin position="35"/>
        <end position="44"/>
    </location>
</feature>
<reference evidence="5" key="1">
    <citation type="journal article" date="2014" name="Int. J. Syst. Evol. Microbiol.">
        <title>Complete genome sequence of Corynebacterium casei LMG S-19264T (=DSM 44701T), isolated from a smear-ripened cheese.</title>
        <authorList>
            <consortium name="US DOE Joint Genome Institute (JGI-PGF)"/>
            <person name="Walter F."/>
            <person name="Albersmeier A."/>
            <person name="Kalinowski J."/>
            <person name="Ruckert C."/>
        </authorList>
    </citation>
    <scope>NUCLEOTIDE SEQUENCE</scope>
    <source>
        <strain evidence="5">JCM 17820</strain>
    </source>
</reference>
<organism evidence="5 6">
    <name type="scientific">Haloarcula pellucida</name>
    <dbReference type="NCBI Taxonomy" id="1427151"/>
    <lineage>
        <taxon>Archaea</taxon>
        <taxon>Methanobacteriati</taxon>
        <taxon>Methanobacteriota</taxon>
        <taxon>Stenosarchaea group</taxon>
        <taxon>Halobacteria</taxon>
        <taxon>Halobacteriales</taxon>
        <taxon>Haloarculaceae</taxon>
        <taxon>Haloarcula</taxon>
    </lineage>
</organism>
<keyword evidence="1" id="KW-0805">Transcription regulation</keyword>
<dbReference type="InterPro" id="IPR001387">
    <property type="entry name" value="Cro/C1-type_HTH"/>
</dbReference>
<comment type="caution">
    <text evidence="5">The sequence shown here is derived from an EMBL/GenBank/DDBJ whole genome shotgun (WGS) entry which is preliminary data.</text>
</comment>
<dbReference type="InterPro" id="IPR036388">
    <property type="entry name" value="WH-like_DNA-bd_sf"/>
</dbReference>
<dbReference type="PANTHER" id="PTHR34236">
    <property type="entry name" value="DIMETHYL SULFOXIDE REDUCTASE TRANSCRIPTIONAL ACTIVATOR"/>
    <property type="match status" value="1"/>
</dbReference>
<feature type="region of interest" description="Disordered" evidence="3">
    <location>
        <begin position="1"/>
        <end position="48"/>
    </location>
</feature>
<gene>
    <name evidence="5" type="ORF">GCM10009030_20370</name>
</gene>
<feature type="domain" description="HTH cro/C1-type" evidence="4">
    <location>
        <begin position="223"/>
        <end position="243"/>
    </location>
</feature>
<proteinExistence type="predicted"/>
<accession>A0A830GK43</accession>
<dbReference type="RefSeq" id="WP_188997093.1">
    <property type="nucleotide sequence ID" value="NZ_BMOU01000003.1"/>
</dbReference>
<keyword evidence="2" id="KW-0804">Transcription</keyword>
<evidence type="ECO:0000256" key="3">
    <source>
        <dbReference type="SAM" id="MobiDB-lite"/>
    </source>
</evidence>
<dbReference type="Proteomes" id="UP000605784">
    <property type="component" value="Unassembled WGS sequence"/>
</dbReference>
<dbReference type="CDD" id="cd00090">
    <property type="entry name" value="HTH_ARSR"/>
    <property type="match status" value="1"/>
</dbReference>
<dbReference type="InterPro" id="IPR036390">
    <property type="entry name" value="WH_DNA-bd_sf"/>
</dbReference>
<name>A0A830GK43_9EURY</name>
<dbReference type="InterPro" id="IPR011991">
    <property type="entry name" value="ArsR-like_HTH"/>
</dbReference>
<dbReference type="PANTHER" id="PTHR34236:SF1">
    <property type="entry name" value="DIMETHYL SULFOXIDE REDUCTASE TRANSCRIPTIONAL ACTIVATOR"/>
    <property type="match status" value="1"/>
</dbReference>